<dbReference type="InterPro" id="IPR016071">
    <property type="entry name" value="Staphylococal_nuclease_OB-fold"/>
</dbReference>
<reference evidence="2 3" key="1">
    <citation type="submission" date="2020-08" db="EMBL/GenBank/DDBJ databases">
        <title>Genomic Encyclopedia of Type Strains, Phase IV (KMG-IV): sequencing the most valuable type-strain genomes for metagenomic binning, comparative biology and taxonomic classification.</title>
        <authorList>
            <person name="Goeker M."/>
        </authorList>
    </citation>
    <scope>NUCLEOTIDE SEQUENCE [LARGE SCALE GENOMIC DNA]</scope>
    <source>
        <strain evidence="2 3">DSM 26575</strain>
    </source>
</reference>
<dbReference type="EMBL" id="JACIDW010000004">
    <property type="protein sequence ID" value="MBB3964422.1"/>
    <property type="molecule type" value="Genomic_DNA"/>
</dbReference>
<name>A0A7W6GAW6_9HYPH</name>
<dbReference type="SUPFAM" id="SSF50199">
    <property type="entry name" value="Staphylococcal nuclease"/>
    <property type="match status" value="1"/>
</dbReference>
<dbReference type="InterPro" id="IPR035437">
    <property type="entry name" value="SNase_OB-fold_sf"/>
</dbReference>
<evidence type="ECO:0000313" key="3">
    <source>
        <dbReference type="Proteomes" id="UP000582090"/>
    </source>
</evidence>
<dbReference type="SMART" id="SM00318">
    <property type="entry name" value="SNc"/>
    <property type="match status" value="1"/>
</dbReference>
<keyword evidence="2" id="KW-0378">Hydrolase</keyword>
<organism evidence="2 3">
    <name type="scientific">Rhizobium metallidurans</name>
    <dbReference type="NCBI Taxonomy" id="1265931"/>
    <lineage>
        <taxon>Bacteria</taxon>
        <taxon>Pseudomonadati</taxon>
        <taxon>Pseudomonadota</taxon>
        <taxon>Alphaproteobacteria</taxon>
        <taxon>Hyphomicrobiales</taxon>
        <taxon>Rhizobiaceae</taxon>
        <taxon>Rhizobium/Agrobacterium group</taxon>
        <taxon>Rhizobium</taxon>
    </lineage>
</organism>
<dbReference type="Pfam" id="PF00565">
    <property type="entry name" value="SNase"/>
    <property type="match status" value="1"/>
</dbReference>
<dbReference type="RefSeq" id="WP_183900051.1">
    <property type="nucleotide sequence ID" value="NZ_JACIDW010000004.1"/>
</dbReference>
<keyword evidence="2" id="KW-0255">Endonuclease</keyword>
<accession>A0A7W6GAW6</accession>
<keyword evidence="3" id="KW-1185">Reference proteome</keyword>
<dbReference type="Gene3D" id="2.40.50.90">
    <property type="match status" value="1"/>
</dbReference>
<sequence length="149" mass="16151">MFTRAITTIAFIAASSMPGFARDEIAGPVSAEILQVIDGDTLLVAARPWPQQTVEVYVRIRGIDTPEMRSKCAAVRRAGLDARKVLEKLTGNSPQVQLTRISGDKYFGRILADVTLADGRNPAQYMLGEGIAVAYDGGRKQKAPCPDEE</sequence>
<feature type="domain" description="TNase-like" evidence="1">
    <location>
        <begin position="27"/>
        <end position="149"/>
    </location>
</feature>
<evidence type="ECO:0000259" key="1">
    <source>
        <dbReference type="PROSITE" id="PS50830"/>
    </source>
</evidence>
<evidence type="ECO:0000313" key="2">
    <source>
        <dbReference type="EMBL" id="MBB3964422.1"/>
    </source>
</evidence>
<comment type="caution">
    <text evidence="2">The sequence shown here is derived from an EMBL/GenBank/DDBJ whole genome shotgun (WGS) entry which is preliminary data.</text>
</comment>
<dbReference type="PROSITE" id="PS50830">
    <property type="entry name" value="TNASE_3"/>
    <property type="match status" value="1"/>
</dbReference>
<gene>
    <name evidence="2" type="ORF">GGQ67_002079</name>
</gene>
<protein>
    <submittedName>
        <fullName evidence="2">Endonuclease YncB(Thermonuclease family)</fullName>
    </submittedName>
</protein>
<dbReference type="GO" id="GO:0004519">
    <property type="term" value="F:endonuclease activity"/>
    <property type="evidence" value="ECO:0007669"/>
    <property type="project" value="UniProtKB-KW"/>
</dbReference>
<keyword evidence="2" id="KW-0540">Nuclease</keyword>
<proteinExistence type="predicted"/>
<dbReference type="AlphaFoldDB" id="A0A7W6GAW6"/>
<dbReference type="Proteomes" id="UP000582090">
    <property type="component" value="Unassembled WGS sequence"/>
</dbReference>